<feature type="domain" description="HD" evidence="1">
    <location>
        <begin position="210"/>
        <end position="402"/>
    </location>
</feature>
<sequence>MSAIRKSLLQLMFSGSYMRRWNDKLRPVELYEIDKQAHKMIVAWMLTLLNSVGYSASDRLKLQQEVIERGLFDYLYRLVTTDIKPPVFYRICENEKDHAELTGWVLRELRPALGALDEGFLRRMESYHRSRDRSGLTDRILSAAHHYASGWEYNVIRPFNLFDEENQSIAESFTKRLESQTSLRGVSDLIQGHAFFSDSPTALGRFAKLCGQLRFQIRWADTPRTPETSVLGHMFLVAGYAYFFSLTVDACPARCVNNFFAGLFHDLPELLTRDIITPVKRSVNQLPELLRDYELQELERRVFGPLTAGGHTEIVARLRYYLGLGGADVTSEFDDTIREACGMVRRLQDFDDLHANGNADGFDPKDGTLLKVCDNLAAFIEAHTSVRTGISSPNLQEAIARIRADFRHRTLGPLSLGTIIADFD</sequence>
<reference evidence="2" key="2">
    <citation type="submission" date="2021-04" db="EMBL/GenBank/DDBJ databases">
        <authorList>
            <person name="Gilroy R."/>
        </authorList>
    </citation>
    <scope>NUCLEOTIDE SEQUENCE</scope>
    <source>
        <strain evidence="2">ChiSxjej5B17-1746</strain>
    </source>
</reference>
<organism evidence="2 3">
    <name type="scientific">Candidatus Bilophila faecipullorum</name>
    <dbReference type="NCBI Taxonomy" id="2838482"/>
    <lineage>
        <taxon>Bacteria</taxon>
        <taxon>Pseudomonadati</taxon>
        <taxon>Thermodesulfobacteriota</taxon>
        <taxon>Desulfovibrionia</taxon>
        <taxon>Desulfovibrionales</taxon>
        <taxon>Desulfovibrionaceae</taxon>
        <taxon>Bilophila</taxon>
    </lineage>
</organism>
<evidence type="ECO:0000313" key="3">
    <source>
        <dbReference type="Proteomes" id="UP000824264"/>
    </source>
</evidence>
<dbReference type="InterPro" id="IPR006674">
    <property type="entry name" value="HD_domain"/>
</dbReference>
<dbReference type="AlphaFoldDB" id="A0A9D1U8N6"/>
<dbReference type="SUPFAM" id="SSF109604">
    <property type="entry name" value="HD-domain/PDEase-like"/>
    <property type="match status" value="2"/>
</dbReference>
<reference evidence="2" key="1">
    <citation type="journal article" date="2021" name="PeerJ">
        <title>Extensive microbial diversity within the chicken gut microbiome revealed by metagenomics and culture.</title>
        <authorList>
            <person name="Gilroy R."/>
            <person name="Ravi A."/>
            <person name="Getino M."/>
            <person name="Pursley I."/>
            <person name="Horton D.L."/>
            <person name="Alikhan N.F."/>
            <person name="Baker D."/>
            <person name="Gharbi K."/>
            <person name="Hall N."/>
            <person name="Watson M."/>
            <person name="Adriaenssens E.M."/>
            <person name="Foster-Nyarko E."/>
            <person name="Jarju S."/>
            <person name="Secka A."/>
            <person name="Antonio M."/>
            <person name="Oren A."/>
            <person name="Chaudhuri R.R."/>
            <person name="La Ragione R."/>
            <person name="Hildebrand F."/>
            <person name="Pallen M.J."/>
        </authorList>
    </citation>
    <scope>NUCLEOTIDE SEQUENCE</scope>
    <source>
        <strain evidence="2">ChiSxjej5B17-1746</strain>
    </source>
</reference>
<comment type="caution">
    <text evidence="2">The sequence shown here is derived from an EMBL/GenBank/DDBJ whole genome shotgun (WGS) entry which is preliminary data.</text>
</comment>
<evidence type="ECO:0000259" key="1">
    <source>
        <dbReference type="Pfam" id="PF13023"/>
    </source>
</evidence>
<gene>
    <name evidence="2" type="ORF">H9874_03960</name>
</gene>
<protein>
    <submittedName>
        <fullName evidence="2">HD domain-containing protein</fullName>
    </submittedName>
</protein>
<dbReference type="Proteomes" id="UP000824264">
    <property type="component" value="Unassembled WGS sequence"/>
</dbReference>
<proteinExistence type="predicted"/>
<dbReference type="Gene3D" id="1.10.3210.10">
    <property type="entry name" value="Hypothetical protein af1432"/>
    <property type="match status" value="2"/>
</dbReference>
<dbReference type="EMBL" id="DXGI01000141">
    <property type="protein sequence ID" value="HIW78283.1"/>
    <property type="molecule type" value="Genomic_DNA"/>
</dbReference>
<evidence type="ECO:0000313" key="2">
    <source>
        <dbReference type="EMBL" id="HIW78283.1"/>
    </source>
</evidence>
<name>A0A9D1U8N6_9BACT</name>
<accession>A0A9D1U8N6</accession>
<dbReference type="Pfam" id="PF13023">
    <property type="entry name" value="HD_3"/>
    <property type="match status" value="1"/>
</dbReference>